<proteinExistence type="predicted"/>
<evidence type="ECO:0000256" key="2">
    <source>
        <dbReference type="SAM" id="Phobius"/>
    </source>
</evidence>
<name>A0A9N9BRJ1_9GLOM</name>
<evidence type="ECO:0000313" key="4">
    <source>
        <dbReference type="EMBL" id="CAG8573568.1"/>
    </source>
</evidence>
<organism evidence="4 5">
    <name type="scientific">Paraglomus brasilianum</name>
    <dbReference type="NCBI Taxonomy" id="144538"/>
    <lineage>
        <taxon>Eukaryota</taxon>
        <taxon>Fungi</taxon>
        <taxon>Fungi incertae sedis</taxon>
        <taxon>Mucoromycota</taxon>
        <taxon>Glomeromycotina</taxon>
        <taxon>Glomeromycetes</taxon>
        <taxon>Paraglomerales</taxon>
        <taxon>Paraglomeraceae</taxon>
        <taxon>Paraglomus</taxon>
    </lineage>
</organism>
<keyword evidence="2" id="KW-1133">Transmembrane helix</keyword>
<feature type="signal peptide" evidence="3">
    <location>
        <begin position="1"/>
        <end position="29"/>
    </location>
</feature>
<feature type="chain" id="PRO_5040187860" evidence="3">
    <location>
        <begin position="30"/>
        <end position="401"/>
    </location>
</feature>
<feature type="region of interest" description="Disordered" evidence="1">
    <location>
        <begin position="153"/>
        <end position="200"/>
    </location>
</feature>
<dbReference type="EMBL" id="CAJVPI010000807">
    <property type="protein sequence ID" value="CAG8573568.1"/>
    <property type="molecule type" value="Genomic_DNA"/>
</dbReference>
<evidence type="ECO:0000313" key="5">
    <source>
        <dbReference type="Proteomes" id="UP000789739"/>
    </source>
</evidence>
<dbReference type="Proteomes" id="UP000789739">
    <property type="component" value="Unassembled WGS sequence"/>
</dbReference>
<evidence type="ECO:0000256" key="3">
    <source>
        <dbReference type="SAM" id="SignalP"/>
    </source>
</evidence>
<keyword evidence="2" id="KW-0812">Transmembrane</keyword>
<accession>A0A9N9BRJ1</accession>
<keyword evidence="5" id="KW-1185">Reference proteome</keyword>
<evidence type="ECO:0000256" key="1">
    <source>
        <dbReference type="SAM" id="MobiDB-lite"/>
    </source>
</evidence>
<keyword evidence="3" id="KW-0732">Signal</keyword>
<dbReference type="AlphaFoldDB" id="A0A9N9BRJ1"/>
<keyword evidence="2" id="KW-0472">Membrane</keyword>
<feature type="compositionally biased region" description="Polar residues" evidence="1">
    <location>
        <begin position="166"/>
        <end position="177"/>
    </location>
</feature>
<protein>
    <submittedName>
        <fullName evidence="4">9101_t:CDS:1</fullName>
    </submittedName>
</protein>
<sequence length="401" mass="42148">MHSIRILRRWTATALICLLVIINTSTVIAVPGEDQVCASGFTTCSQCPQPRCVSKNTVSSLSPDVGVPTTQKSGNSNAKLIPAVIGSVFGIAVLAAAMFGYTRFRKQRGMGAGLFGTSKCTRLDDSSTKEWSMTSLSANVIPIAYIPPPSTPVTPTTPEAVHSRQRTSSVSIGTTPLASPLPRPYSTASDNPFASNEDEEVGTIVQATRGTSPLPGAATATATVVTATRAKPALVRLNTIKNNNGSATDLRSLRSAYSGGASIPVTPQTPLTANSLLSVHSTTSSNHSSYHGDYSELDFPLQADGNVTVDGGFTGDSDRYGSPFVDRPSTTYDNGLMLSGNTTSLQLQRESMLSSVSSDPRSTFMSDMTSDGEIMIFWGGNNMPGMGATNNEASLTDKDKL</sequence>
<comment type="caution">
    <text evidence="4">The sequence shown here is derived from an EMBL/GenBank/DDBJ whole genome shotgun (WGS) entry which is preliminary data.</text>
</comment>
<feature type="transmembrane region" description="Helical" evidence="2">
    <location>
        <begin position="80"/>
        <end position="101"/>
    </location>
</feature>
<reference evidence="4" key="1">
    <citation type="submission" date="2021-06" db="EMBL/GenBank/DDBJ databases">
        <authorList>
            <person name="Kallberg Y."/>
            <person name="Tangrot J."/>
            <person name="Rosling A."/>
        </authorList>
    </citation>
    <scope>NUCLEOTIDE SEQUENCE</scope>
    <source>
        <strain evidence="4">BR232B</strain>
    </source>
</reference>
<gene>
    <name evidence="4" type="ORF">PBRASI_LOCUS6232</name>
</gene>
<dbReference type="OrthoDB" id="2402916at2759"/>